<evidence type="ECO:0000313" key="2">
    <source>
        <dbReference type="Proteomes" id="UP001148629"/>
    </source>
</evidence>
<protein>
    <submittedName>
        <fullName evidence="1">Uncharacterized protein</fullName>
    </submittedName>
</protein>
<reference evidence="1" key="1">
    <citation type="submission" date="2022-08" db="EMBL/GenBank/DDBJ databases">
        <title>Genome Sequence of Fusarium decemcellulare.</title>
        <authorList>
            <person name="Buettner E."/>
        </authorList>
    </citation>
    <scope>NUCLEOTIDE SEQUENCE</scope>
    <source>
        <strain evidence="1">Babe19</strain>
    </source>
</reference>
<evidence type="ECO:0000313" key="1">
    <source>
        <dbReference type="EMBL" id="KAJ3547355.1"/>
    </source>
</evidence>
<organism evidence="1 2">
    <name type="scientific">Fusarium decemcellulare</name>
    <dbReference type="NCBI Taxonomy" id="57161"/>
    <lineage>
        <taxon>Eukaryota</taxon>
        <taxon>Fungi</taxon>
        <taxon>Dikarya</taxon>
        <taxon>Ascomycota</taxon>
        <taxon>Pezizomycotina</taxon>
        <taxon>Sordariomycetes</taxon>
        <taxon>Hypocreomycetidae</taxon>
        <taxon>Hypocreales</taxon>
        <taxon>Nectriaceae</taxon>
        <taxon>Fusarium</taxon>
        <taxon>Fusarium decemcellulare species complex</taxon>
    </lineage>
</organism>
<comment type="caution">
    <text evidence="1">The sequence shown here is derived from an EMBL/GenBank/DDBJ whole genome shotgun (WGS) entry which is preliminary data.</text>
</comment>
<proteinExistence type="predicted"/>
<gene>
    <name evidence="1" type="ORF">NM208_g1563</name>
</gene>
<keyword evidence="2" id="KW-1185">Reference proteome</keyword>
<sequence>MAGLILIHDAECGFVIDLAISITGYGIRALDDEQHEGRVPFIIPVERERHGASCASLNRLRHSGVALLTINLASFDKFTSSRSSDGLEHDHEYLFSPKRFSCRDFCRFLALITGQNDSLVRIKSKHRSAYIGLTYPNIRVALSNMPIVSVGADALEFRVDLLKDEAQVGDIPTLQYVAEQLMALRLQSELPVIFTIRLKPSGGRWPLEEKELAIEYLRHGLLWGVEFIDVEDLLGKELRESLISRKGNTKVIASHHDFSGKLDWSTSDAYKIYDNCASYGDVVLMAGISSDLSNASKVGEFRDKVNSLKDSKPLAAFDTGRSGKLSRILNPFLQATTHHLLPTSSAPDQLSLVEANGVLSVLGELTPKSVYVFQGQDSDASLMDKCFNELNLPHRATYIGQTSDTMIESLLQEPNTAGGVFDQLSGMPNVTRQSPEALATGLVDTVVTTNGEITGHNCQALGLRAILLQEHAPSAFENQQVLVVGHSYHDARTIISVLLSLSCSEVLTLGFAVPLELSDKAKPFNMKTLSDSFNPAGIFCMLPIHDRCVFASLVTMISKRQRKRRIVYLDTQASTKDPAVAAARSAGWCVITREHISAAVLVERLRVLVDQSVPYSFVRMVRRQQLS</sequence>
<name>A0ACC1SVG8_9HYPO</name>
<dbReference type="Proteomes" id="UP001148629">
    <property type="component" value="Unassembled WGS sequence"/>
</dbReference>
<dbReference type="EMBL" id="JANRMS010000082">
    <property type="protein sequence ID" value="KAJ3547355.1"/>
    <property type="molecule type" value="Genomic_DNA"/>
</dbReference>
<accession>A0ACC1SVG8</accession>